<feature type="transmembrane region" description="Helical" evidence="13">
    <location>
        <begin position="372"/>
        <end position="392"/>
    </location>
</feature>
<keyword evidence="4" id="KW-0813">Transport</keyword>
<evidence type="ECO:0000256" key="2">
    <source>
        <dbReference type="ARBA" id="ARBA00004651"/>
    </source>
</evidence>
<reference evidence="14" key="1">
    <citation type="submission" date="2023-08" db="EMBL/GenBank/DDBJ databases">
        <authorList>
            <person name="Audoor S."/>
            <person name="Bilcke G."/>
        </authorList>
    </citation>
    <scope>NUCLEOTIDE SEQUENCE</scope>
</reference>
<feature type="transmembrane region" description="Helical" evidence="13">
    <location>
        <begin position="224"/>
        <end position="243"/>
    </location>
</feature>
<evidence type="ECO:0000256" key="5">
    <source>
        <dbReference type="ARBA" id="ARBA00022475"/>
    </source>
</evidence>
<evidence type="ECO:0000256" key="8">
    <source>
        <dbReference type="ARBA" id="ARBA00023065"/>
    </source>
</evidence>
<feature type="transmembrane region" description="Helical" evidence="13">
    <location>
        <begin position="346"/>
        <end position="366"/>
    </location>
</feature>
<evidence type="ECO:0000256" key="11">
    <source>
        <dbReference type="ARBA" id="ARBA00032555"/>
    </source>
</evidence>
<name>A0AAD2CDS2_9STRA</name>
<dbReference type="InterPro" id="IPR036259">
    <property type="entry name" value="MFS_trans_sf"/>
</dbReference>
<comment type="subcellular location">
    <subcellularLocation>
        <location evidence="2">Cell membrane</location>
        <topology evidence="2">Multi-pass membrane protein</topology>
    </subcellularLocation>
</comment>
<dbReference type="SUPFAM" id="SSF103473">
    <property type="entry name" value="MFS general substrate transporter"/>
    <property type="match status" value="1"/>
</dbReference>
<feature type="region of interest" description="Disordered" evidence="12">
    <location>
        <begin position="456"/>
        <end position="483"/>
    </location>
</feature>
<keyword evidence="15" id="KW-1185">Reference proteome</keyword>
<evidence type="ECO:0000256" key="3">
    <source>
        <dbReference type="ARBA" id="ARBA00021242"/>
    </source>
</evidence>
<dbReference type="EMBL" id="CAKOGP040000113">
    <property type="protein sequence ID" value="CAJ1930731.1"/>
    <property type="molecule type" value="Genomic_DNA"/>
</dbReference>
<keyword evidence="6 13" id="KW-0812">Transmembrane</keyword>
<feature type="transmembrane region" description="Helical" evidence="13">
    <location>
        <begin position="404"/>
        <end position="423"/>
    </location>
</feature>
<protein>
    <recommendedName>
        <fullName evidence="3">Molybdate-anion transporter</fullName>
    </recommendedName>
    <alternativeName>
        <fullName evidence="10">Major facilitator superfamily domain-containing protein 5</fullName>
    </alternativeName>
    <alternativeName>
        <fullName evidence="11">Molybdate transporter 2 homolog</fullName>
    </alternativeName>
</protein>
<organism evidence="14 15">
    <name type="scientific">Cylindrotheca closterium</name>
    <dbReference type="NCBI Taxonomy" id="2856"/>
    <lineage>
        <taxon>Eukaryota</taxon>
        <taxon>Sar</taxon>
        <taxon>Stramenopiles</taxon>
        <taxon>Ochrophyta</taxon>
        <taxon>Bacillariophyta</taxon>
        <taxon>Bacillariophyceae</taxon>
        <taxon>Bacillariophycidae</taxon>
        <taxon>Bacillariales</taxon>
        <taxon>Bacillariaceae</taxon>
        <taxon>Cylindrotheca</taxon>
    </lineage>
</organism>
<sequence>MANFSGIFFAAVGVCAVITFLSSDFYKQKFKKAQETNAEDEISPEMKERHTKLLKKYLFVYLLAVLSDWLQGPYVYALYMEYGFEQHEIAELFVAGFGSSMVFGSFVGGMADSGGRKTFVIIFAAVYAASCVTKHFKDYSILMLGRLLGGVATSLLFSVFEAWLIRAHADAELPKSCLSKSFSWAAFSNSITAIFAGLVANKLANESTMTLVSGNVYVGGFLNPFDLALAACGMCAAGAFMLWDENYGERGSNGKDGRENKGQWYKALQEAFGTTINNRDVLLCGLISSLFEGSMYIFVFCWTPLLKSFAGDADLPFGLIFSTFMVSCMAGSSLFSILVEQYPIERLAVVLFAFASVGMAIVGFGVNESVSFIGMLFFEMCVGMYFPIMGTMKGGIVPENKRAAIYNLYRIPLNFIVLFSLLNDLTASFSFKLNATMLAVATGLQFILTKRRLGTGNQASSPNKEDSKPLLEEETEDGGKHMV</sequence>
<dbReference type="GO" id="GO:0005886">
    <property type="term" value="C:plasma membrane"/>
    <property type="evidence" value="ECO:0007669"/>
    <property type="project" value="UniProtKB-SubCell"/>
</dbReference>
<comment type="caution">
    <text evidence="14">The sequence shown here is derived from an EMBL/GenBank/DDBJ whole genome shotgun (WGS) entry which is preliminary data.</text>
</comment>
<evidence type="ECO:0000256" key="13">
    <source>
        <dbReference type="SAM" id="Phobius"/>
    </source>
</evidence>
<gene>
    <name evidence="14" type="ORF">CYCCA115_LOCUS2059</name>
</gene>
<dbReference type="GO" id="GO:0006811">
    <property type="term" value="P:monoatomic ion transport"/>
    <property type="evidence" value="ECO:0007669"/>
    <property type="project" value="UniProtKB-KW"/>
</dbReference>
<dbReference type="Gene3D" id="1.20.1250.20">
    <property type="entry name" value="MFS general substrate transporter like domains"/>
    <property type="match status" value="1"/>
</dbReference>
<dbReference type="Proteomes" id="UP001295423">
    <property type="component" value="Unassembled WGS sequence"/>
</dbReference>
<evidence type="ECO:0000256" key="12">
    <source>
        <dbReference type="SAM" id="MobiDB-lite"/>
    </source>
</evidence>
<evidence type="ECO:0000313" key="15">
    <source>
        <dbReference type="Proteomes" id="UP001295423"/>
    </source>
</evidence>
<evidence type="ECO:0000256" key="4">
    <source>
        <dbReference type="ARBA" id="ARBA00022448"/>
    </source>
</evidence>
<keyword evidence="8" id="KW-0406">Ion transport</keyword>
<accession>A0AAD2CDS2</accession>
<evidence type="ECO:0000256" key="9">
    <source>
        <dbReference type="ARBA" id="ARBA00023136"/>
    </source>
</evidence>
<dbReference type="GO" id="GO:0015098">
    <property type="term" value="F:molybdate ion transmembrane transporter activity"/>
    <property type="evidence" value="ECO:0007669"/>
    <property type="project" value="InterPro"/>
</dbReference>
<evidence type="ECO:0000256" key="7">
    <source>
        <dbReference type="ARBA" id="ARBA00022989"/>
    </source>
</evidence>
<feature type="transmembrane region" description="Helical" evidence="13">
    <location>
        <begin position="89"/>
        <end position="111"/>
    </location>
</feature>
<keyword evidence="5" id="KW-1003">Cell membrane</keyword>
<keyword evidence="9 13" id="KW-0472">Membrane</keyword>
<evidence type="ECO:0000256" key="1">
    <source>
        <dbReference type="ARBA" id="ARBA00003019"/>
    </source>
</evidence>
<feature type="transmembrane region" description="Helical" evidence="13">
    <location>
        <begin position="142"/>
        <end position="164"/>
    </location>
</feature>
<feature type="transmembrane region" description="Helical" evidence="13">
    <location>
        <begin position="281"/>
        <end position="305"/>
    </location>
</feature>
<feature type="transmembrane region" description="Helical" evidence="13">
    <location>
        <begin position="317"/>
        <end position="339"/>
    </location>
</feature>
<evidence type="ECO:0000256" key="6">
    <source>
        <dbReference type="ARBA" id="ARBA00022692"/>
    </source>
</evidence>
<evidence type="ECO:0000256" key="10">
    <source>
        <dbReference type="ARBA" id="ARBA00030646"/>
    </source>
</evidence>
<dbReference type="AlphaFoldDB" id="A0AAD2CDS2"/>
<dbReference type="InterPro" id="IPR008509">
    <property type="entry name" value="MOT2/MFSD5"/>
</dbReference>
<feature type="transmembrane region" description="Helical" evidence="13">
    <location>
        <begin position="429"/>
        <end position="448"/>
    </location>
</feature>
<feature type="compositionally biased region" description="Basic and acidic residues" evidence="12">
    <location>
        <begin position="463"/>
        <end position="483"/>
    </location>
</feature>
<dbReference type="PANTHER" id="PTHR23516">
    <property type="entry name" value="SAM (S-ADENOSYL METHIONINE) TRANSPORTER"/>
    <property type="match status" value="1"/>
</dbReference>
<evidence type="ECO:0000313" key="14">
    <source>
        <dbReference type="EMBL" id="CAJ1930731.1"/>
    </source>
</evidence>
<dbReference type="Pfam" id="PF05631">
    <property type="entry name" value="MFS_5"/>
    <property type="match status" value="1"/>
</dbReference>
<proteinExistence type="predicted"/>
<comment type="function">
    <text evidence="1">Mediates high-affinity intracellular uptake of the rare oligo-element molybdenum.</text>
</comment>
<feature type="transmembrane region" description="Helical" evidence="13">
    <location>
        <begin position="6"/>
        <end position="26"/>
    </location>
</feature>
<keyword evidence="7 13" id="KW-1133">Transmembrane helix</keyword>
<dbReference type="PANTHER" id="PTHR23516:SF1">
    <property type="entry name" value="MOLYBDATE-ANION TRANSPORTER"/>
    <property type="match status" value="1"/>
</dbReference>
<dbReference type="CDD" id="cd17487">
    <property type="entry name" value="MFS_MFSD5_like"/>
    <property type="match status" value="1"/>
</dbReference>
<feature type="transmembrane region" description="Helical" evidence="13">
    <location>
        <begin position="118"/>
        <end position="136"/>
    </location>
</feature>
<feature type="transmembrane region" description="Helical" evidence="13">
    <location>
        <begin position="184"/>
        <end position="204"/>
    </location>
</feature>
<feature type="transmembrane region" description="Helical" evidence="13">
    <location>
        <begin position="57"/>
        <end position="77"/>
    </location>
</feature>